<dbReference type="CDD" id="cd13578">
    <property type="entry name" value="PBP2_Bug27"/>
    <property type="match status" value="1"/>
</dbReference>
<evidence type="ECO:0000313" key="3">
    <source>
        <dbReference type="EMBL" id="KLN52534.1"/>
    </source>
</evidence>
<evidence type="ECO:0000313" key="4">
    <source>
        <dbReference type="Proteomes" id="UP000035170"/>
    </source>
</evidence>
<dbReference type="PANTHER" id="PTHR42928:SF5">
    <property type="entry name" value="BLR1237 PROTEIN"/>
    <property type="match status" value="1"/>
</dbReference>
<dbReference type="Gene3D" id="3.40.190.150">
    <property type="entry name" value="Bordetella uptake gene, domain 1"/>
    <property type="match status" value="1"/>
</dbReference>
<organism evidence="3 4">
    <name type="scientific">Variovorax paradoxus</name>
    <dbReference type="NCBI Taxonomy" id="34073"/>
    <lineage>
        <taxon>Bacteria</taxon>
        <taxon>Pseudomonadati</taxon>
        <taxon>Pseudomonadota</taxon>
        <taxon>Betaproteobacteria</taxon>
        <taxon>Burkholderiales</taxon>
        <taxon>Comamonadaceae</taxon>
        <taxon>Variovorax</taxon>
    </lineage>
</organism>
<evidence type="ECO:0000256" key="1">
    <source>
        <dbReference type="ARBA" id="ARBA00006987"/>
    </source>
</evidence>
<reference evidence="3 4" key="1">
    <citation type="submission" date="2015-03" db="EMBL/GenBank/DDBJ databases">
        <title>Genome sequence of Variovorax paradoxus TBEA6.</title>
        <authorList>
            <person name="Poehlein A."/>
            <person name="Schuldes J."/>
            <person name="Wuebbeler J.H."/>
            <person name="Hiessl S."/>
            <person name="Steinbuechel A."/>
            <person name="Daniel R."/>
        </authorList>
    </citation>
    <scope>NUCLEOTIDE SEQUENCE [LARGE SCALE GENOMIC DNA]</scope>
    <source>
        <strain evidence="3 4">TBEA6</strain>
    </source>
</reference>
<sequence>MPSFPLRAGASRRRLAIAAAALVAGATLLAPAGAFAQASYPSRPIRLIVPFPAGGGTDLIAREIANKVATSNGWSIVIDNKPGSGGNLGVDAAAKAAPDGYTLVLGQTSNLAINPTLYARLPYNPEKDLTPIGLVASAPLVLVVAADSPYKTLADVVAAAKARPEALNYASSGSGTVAHLATELFQKTASVRFTHVPYKGAAQGSTDLIGGQVQMYMSSVPTLIGHIKSGKMRPIVVTSRKRTTDLPDAPTVDESGYKGFEAATWFGVAGPAGLPKDVVAKLNAAFNKALQDPEVKRKLASQGAEVKGSTPEEFGAYIREETVRWGKVVKESGAKVD</sequence>
<dbReference type="PIRSF" id="PIRSF017082">
    <property type="entry name" value="YflP"/>
    <property type="match status" value="1"/>
</dbReference>
<keyword evidence="2" id="KW-0732">Signal</keyword>
<feature type="chain" id="PRO_5002596292" evidence="2">
    <location>
        <begin position="37"/>
        <end position="337"/>
    </location>
</feature>
<dbReference type="Gene3D" id="3.40.190.10">
    <property type="entry name" value="Periplasmic binding protein-like II"/>
    <property type="match status" value="1"/>
</dbReference>
<comment type="caution">
    <text evidence="3">The sequence shown here is derived from an EMBL/GenBank/DDBJ whole genome shotgun (WGS) entry which is preliminary data.</text>
</comment>
<dbReference type="InterPro" id="IPR006311">
    <property type="entry name" value="TAT_signal"/>
</dbReference>
<keyword evidence="4" id="KW-1185">Reference proteome</keyword>
<dbReference type="PANTHER" id="PTHR42928">
    <property type="entry name" value="TRICARBOXYLATE-BINDING PROTEIN"/>
    <property type="match status" value="1"/>
</dbReference>
<dbReference type="AlphaFoldDB" id="A0A0H2LQI6"/>
<dbReference type="Proteomes" id="UP000035170">
    <property type="component" value="Unassembled WGS sequence"/>
</dbReference>
<dbReference type="PROSITE" id="PS51318">
    <property type="entry name" value="TAT"/>
    <property type="match status" value="1"/>
</dbReference>
<gene>
    <name evidence="3" type="ORF">VPARA_63160</name>
</gene>
<accession>A0A0H2LQI6</accession>
<dbReference type="Pfam" id="PF03401">
    <property type="entry name" value="TctC"/>
    <property type="match status" value="1"/>
</dbReference>
<dbReference type="InterPro" id="IPR042100">
    <property type="entry name" value="Bug_dom1"/>
</dbReference>
<dbReference type="EMBL" id="JZWI01000050">
    <property type="protein sequence ID" value="KLN52534.1"/>
    <property type="molecule type" value="Genomic_DNA"/>
</dbReference>
<proteinExistence type="inferred from homology"/>
<feature type="signal peptide" evidence="2">
    <location>
        <begin position="1"/>
        <end position="36"/>
    </location>
</feature>
<evidence type="ECO:0000256" key="2">
    <source>
        <dbReference type="SAM" id="SignalP"/>
    </source>
</evidence>
<dbReference type="PATRIC" id="fig|34073.19.peg.6500"/>
<keyword evidence="3" id="KW-0675">Receptor</keyword>
<dbReference type="InterPro" id="IPR005064">
    <property type="entry name" value="BUG"/>
</dbReference>
<name>A0A0H2LQI6_VARPD</name>
<dbReference type="RefSeq" id="WP_047787386.1">
    <property type="nucleotide sequence ID" value="NZ_JZWI01000050.1"/>
</dbReference>
<protein>
    <submittedName>
        <fullName evidence="3">Tripartite tricarboxylate transporter family receptor</fullName>
    </submittedName>
</protein>
<dbReference type="SUPFAM" id="SSF53850">
    <property type="entry name" value="Periplasmic binding protein-like II"/>
    <property type="match status" value="1"/>
</dbReference>
<comment type="similarity">
    <text evidence="1">Belongs to the UPF0065 (bug) family.</text>
</comment>